<accession>A0A518CJY1</accession>
<feature type="compositionally biased region" description="Acidic residues" evidence="1">
    <location>
        <begin position="385"/>
        <end position="395"/>
    </location>
</feature>
<feature type="region of interest" description="Disordered" evidence="1">
    <location>
        <begin position="358"/>
        <end position="403"/>
    </location>
</feature>
<feature type="compositionally biased region" description="Acidic residues" evidence="1">
    <location>
        <begin position="470"/>
        <end position="501"/>
    </location>
</feature>
<dbReference type="KEGG" id="plon:Pla110_12500"/>
<dbReference type="Pfam" id="PF14238">
    <property type="entry name" value="DUF4340"/>
    <property type="match status" value="1"/>
</dbReference>
<dbReference type="InterPro" id="IPR025641">
    <property type="entry name" value="DUF4340"/>
</dbReference>
<reference evidence="3 4" key="1">
    <citation type="submission" date="2019-02" db="EMBL/GenBank/DDBJ databases">
        <title>Deep-cultivation of Planctomycetes and their phenomic and genomic characterization uncovers novel biology.</title>
        <authorList>
            <person name="Wiegand S."/>
            <person name="Jogler M."/>
            <person name="Boedeker C."/>
            <person name="Pinto D."/>
            <person name="Vollmers J."/>
            <person name="Rivas-Marin E."/>
            <person name="Kohn T."/>
            <person name="Peeters S.H."/>
            <person name="Heuer A."/>
            <person name="Rast P."/>
            <person name="Oberbeckmann S."/>
            <person name="Bunk B."/>
            <person name="Jeske O."/>
            <person name="Meyerdierks A."/>
            <person name="Storesund J.E."/>
            <person name="Kallscheuer N."/>
            <person name="Luecker S."/>
            <person name="Lage O.M."/>
            <person name="Pohl T."/>
            <person name="Merkel B.J."/>
            <person name="Hornburger P."/>
            <person name="Mueller R.-W."/>
            <person name="Bruemmer F."/>
            <person name="Labrenz M."/>
            <person name="Spormann A.M."/>
            <person name="Op den Camp H."/>
            <person name="Overmann J."/>
            <person name="Amann R."/>
            <person name="Jetten M.S.M."/>
            <person name="Mascher T."/>
            <person name="Medema M.H."/>
            <person name="Devos D.P."/>
            <person name="Kaster A.-K."/>
            <person name="Ovreas L."/>
            <person name="Rohde M."/>
            <person name="Galperin M.Y."/>
            <person name="Jogler C."/>
        </authorList>
    </citation>
    <scope>NUCLEOTIDE SEQUENCE [LARGE SCALE GENOMIC DNA]</scope>
    <source>
        <strain evidence="3 4">Pla110</strain>
    </source>
</reference>
<feature type="region of interest" description="Disordered" evidence="1">
    <location>
        <begin position="420"/>
        <end position="502"/>
    </location>
</feature>
<gene>
    <name evidence="3" type="ORF">Pla110_12500</name>
</gene>
<name>A0A518CJY1_9PLAN</name>
<feature type="compositionally biased region" description="Low complexity" evidence="1">
    <location>
        <begin position="578"/>
        <end position="597"/>
    </location>
</feature>
<evidence type="ECO:0000313" key="4">
    <source>
        <dbReference type="Proteomes" id="UP000317178"/>
    </source>
</evidence>
<feature type="compositionally biased region" description="Acidic residues" evidence="1">
    <location>
        <begin position="446"/>
        <end position="458"/>
    </location>
</feature>
<dbReference type="RefSeq" id="WP_144994218.1">
    <property type="nucleotide sequence ID" value="NZ_CP036281.1"/>
</dbReference>
<protein>
    <recommendedName>
        <fullName evidence="2">DUF4340 domain-containing protein</fullName>
    </recommendedName>
</protein>
<keyword evidence="4" id="KW-1185">Reference proteome</keyword>
<dbReference type="AlphaFoldDB" id="A0A518CJY1"/>
<dbReference type="Proteomes" id="UP000317178">
    <property type="component" value="Chromosome"/>
</dbReference>
<evidence type="ECO:0000256" key="1">
    <source>
        <dbReference type="SAM" id="MobiDB-lite"/>
    </source>
</evidence>
<feature type="domain" description="DUF4340" evidence="2">
    <location>
        <begin position="82"/>
        <end position="276"/>
    </location>
</feature>
<evidence type="ECO:0000313" key="3">
    <source>
        <dbReference type="EMBL" id="QDU79539.1"/>
    </source>
</evidence>
<proteinExistence type="predicted"/>
<dbReference type="OrthoDB" id="241105at2"/>
<evidence type="ECO:0000259" key="2">
    <source>
        <dbReference type="Pfam" id="PF14238"/>
    </source>
</evidence>
<dbReference type="EMBL" id="CP036281">
    <property type="protein sequence ID" value="QDU79539.1"/>
    <property type="molecule type" value="Genomic_DNA"/>
</dbReference>
<organism evidence="3 4">
    <name type="scientific">Polystyrenella longa</name>
    <dbReference type="NCBI Taxonomy" id="2528007"/>
    <lineage>
        <taxon>Bacteria</taxon>
        <taxon>Pseudomonadati</taxon>
        <taxon>Planctomycetota</taxon>
        <taxon>Planctomycetia</taxon>
        <taxon>Planctomycetales</taxon>
        <taxon>Planctomycetaceae</taxon>
        <taxon>Polystyrenella</taxon>
    </lineage>
</organism>
<sequence length="597" mass="66063">MNQESKRTAIYVGLAAAALLIALWAEAAIRPAELQEFAKVGTEFYPEFKDPTEAASLYLYTYDEEKAESPEFSIVFKDGAYRIPRYNDYPADAEEKLAKTAASLIGLERDALAGRRSSEHERYGVIAPRSSESAKLEGRGSRITIKNEQGETLVDYIIGKQVEGETNQFYVRQPDEKETYKVRLDIDLSTKFSDWVDQDLLKISQSDLRDIELNRYSVDPQTGGLTQGTISELTRPDANSDWELAGFESEEQQVNQDQIRTMSSTLDNLELLGVRQKPQGVNANVEIDQSIVQNQLIFQGLVQDLASRGFYVAPNENEEYYLYADQGEVGLGASNGLAYTLRFGDVFSGSLEEIEAGFLSDGSKEEDTNEATVEAEASTAQGEVENPDETETESADENKSDNLKQGRYLFISVDFDESLLGEAPVEPTKPVKPETPAEEEKPADEPGSEEPVSEEEAAENSNQPAVAERPEDESAPEEEPPAEEATTEEESTEAETADPEAEYQAALEQYEADFQAYEAALEAYNQRKEDGQKKAAESNERFASWYYVISEESFAKLHVPQEDLLQPIGAEDAAGSAGQPQLPPGLNLPNFNLPQGN</sequence>
<feature type="region of interest" description="Disordered" evidence="1">
    <location>
        <begin position="568"/>
        <end position="597"/>
    </location>
</feature>